<dbReference type="InterPro" id="IPR036873">
    <property type="entry name" value="Rhodanese-like_dom_sf"/>
</dbReference>
<dbReference type="InterPro" id="IPR001307">
    <property type="entry name" value="Thiosulphate_STrfase_CS"/>
</dbReference>
<accession>A0ABP7RZH5</accession>
<dbReference type="InterPro" id="IPR001763">
    <property type="entry name" value="Rhodanese-like_dom"/>
</dbReference>
<dbReference type="RefSeq" id="WP_345072119.1">
    <property type="nucleotide sequence ID" value="NZ_BAABDJ010000009.1"/>
</dbReference>
<organism evidence="3 4">
    <name type="scientific">Hymenobacter fastidiosus</name>
    <dbReference type="NCBI Taxonomy" id="486264"/>
    <lineage>
        <taxon>Bacteria</taxon>
        <taxon>Pseudomonadati</taxon>
        <taxon>Bacteroidota</taxon>
        <taxon>Cytophagia</taxon>
        <taxon>Cytophagales</taxon>
        <taxon>Hymenobacteraceae</taxon>
        <taxon>Hymenobacter</taxon>
    </lineage>
</organism>
<evidence type="ECO:0000259" key="2">
    <source>
        <dbReference type="PROSITE" id="PS50206"/>
    </source>
</evidence>
<dbReference type="PROSITE" id="PS00380">
    <property type="entry name" value="RHODANESE_1"/>
    <property type="match status" value="1"/>
</dbReference>
<feature type="domain" description="Rhodanese" evidence="2">
    <location>
        <begin position="275"/>
        <end position="313"/>
    </location>
</feature>
<dbReference type="SMART" id="SM00450">
    <property type="entry name" value="RHOD"/>
    <property type="match status" value="2"/>
</dbReference>
<dbReference type="Pfam" id="PF00753">
    <property type="entry name" value="Lactamase_B"/>
    <property type="match status" value="1"/>
</dbReference>
<feature type="domain" description="Rhodanese" evidence="2">
    <location>
        <begin position="372"/>
        <end position="457"/>
    </location>
</feature>
<dbReference type="Gene3D" id="3.40.250.10">
    <property type="entry name" value="Rhodanese-like domain"/>
    <property type="match status" value="2"/>
</dbReference>
<proteinExistence type="predicted"/>
<dbReference type="Proteomes" id="UP001500567">
    <property type="component" value="Unassembled WGS sequence"/>
</dbReference>
<dbReference type="InterPro" id="IPR036866">
    <property type="entry name" value="RibonucZ/Hydroxyglut_hydro"/>
</dbReference>
<dbReference type="InterPro" id="IPR051682">
    <property type="entry name" value="Mito_Persulfide_Diox"/>
</dbReference>
<keyword evidence="1" id="KW-0479">Metal-binding</keyword>
<name>A0ABP7RZH5_9BACT</name>
<dbReference type="SMART" id="SM00849">
    <property type="entry name" value="Lactamase_B"/>
    <property type="match status" value="1"/>
</dbReference>
<keyword evidence="4" id="KW-1185">Reference proteome</keyword>
<dbReference type="SUPFAM" id="SSF56281">
    <property type="entry name" value="Metallo-hydrolase/oxidoreductase"/>
    <property type="match status" value="1"/>
</dbReference>
<protein>
    <submittedName>
        <fullName evidence="3">Rhodanese-like domain-containing protein</fullName>
    </submittedName>
</protein>
<dbReference type="PANTHER" id="PTHR43084:SF1">
    <property type="entry name" value="PERSULFIDE DIOXYGENASE ETHE1, MITOCHONDRIAL"/>
    <property type="match status" value="1"/>
</dbReference>
<sequence>MSPLPSSTASVQIQQFYDKGLAHASYAIRAGRQIAIIDPGRDPQPYYDFADEHEARIMAVIETHPHADFVSSHLEIAGETGATIYCSKLVGAGYPHQGFDDGNRITLGPVELHAINTPGHSPDSISVLLLDELAQTRAVFTGDTLFVGDVGRPDLREDDNVGGHRREDLAAMLYDSTRRKLMTLPATTKVYPAHGPGSLCGKTTSPDLDSTIGKELKTNYALQPMSQDEFVRVLLADQPFMPKYFGHDVQLNKAGALPFEDSIRAVPRLQPDALLATGVLIIDTRPQAEFKKGHLPGAINLQDGGKFETWLGSVVGPEEPFYLLADSQIALDTVIRKTAKIGYEGLIKGALLTPANLPATSPVADLEQVRTRPGDFTIVDIRNRTEAKEPAFAHALVIPLSELRERAHEVPVGKPILVHCAGGYRSAAGSSILEAALPGAEIYDLSDAITDFQKQAVH</sequence>
<dbReference type="PROSITE" id="PS50206">
    <property type="entry name" value="RHODANESE_3"/>
    <property type="match status" value="2"/>
</dbReference>
<dbReference type="InterPro" id="IPR044528">
    <property type="entry name" value="POD-like_MBL-fold"/>
</dbReference>
<comment type="caution">
    <text evidence="3">The sequence shown here is derived from an EMBL/GenBank/DDBJ whole genome shotgun (WGS) entry which is preliminary data.</text>
</comment>
<dbReference type="PANTHER" id="PTHR43084">
    <property type="entry name" value="PERSULFIDE DIOXYGENASE ETHE1"/>
    <property type="match status" value="1"/>
</dbReference>
<dbReference type="Pfam" id="PF00581">
    <property type="entry name" value="Rhodanese"/>
    <property type="match status" value="1"/>
</dbReference>
<dbReference type="EMBL" id="BAABDJ010000009">
    <property type="protein sequence ID" value="GAA4004432.1"/>
    <property type="molecule type" value="Genomic_DNA"/>
</dbReference>
<dbReference type="InterPro" id="IPR001279">
    <property type="entry name" value="Metallo-B-lactamas"/>
</dbReference>
<dbReference type="CDD" id="cd00158">
    <property type="entry name" value="RHOD"/>
    <property type="match status" value="1"/>
</dbReference>
<evidence type="ECO:0000256" key="1">
    <source>
        <dbReference type="ARBA" id="ARBA00022723"/>
    </source>
</evidence>
<dbReference type="Gene3D" id="3.60.15.10">
    <property type="entry name" value="Ribonuclease Z/Hydroxyacylglutathione hydrolase-like"/>
    <property type="match status" value="1"/>
</dbReference>
<evidence type="ECO:0000313" key="3">
    <source>
        <dbReference type="EMBL" id="GAA4004432.1"/>
    </source>
</evidence>
<dbReference type="SUPFAM" id="SSF52821">
    <property type="entry name" value="Rhodanese/Cell cycle control phosphatase"/>
    <property type="match status" value="2"/>
</dbReference>
<reference evidence="4" key="1">
    <citation type="journal article" date="2019" name="Int. J. Syst. Evol. Microbiol.">
        <title>The Global Catalogue of Microorganisms (GCM) 10K type strain sequencing project: providing services to taxonomists for standard genome sequencing and annotation.</title>
        <authorList>
            <consortium name="The Broad Institute Genomics Platform"/>
            <consortium name="The Broad Institute Genome Sequencing Center for Infectious Disease"/>
            <person name="Wu L."/>
            <person name="Ma J."/>
        </authorList>
    </citation>
    <scope>NUCLEOTIDE SEQUENCE [LARGE SCALE GENOMIC DNA]</scope>
    <source>
        <strain evidence="4">JCM 17224</strain>
    </source>
</reference>
<evidence type="ECO:0000313" key="4">
    <source>
        <dbReference type="Proteomes" id="UP001500567"/>
    </source>
</evidence>
<gene>
    <name evidence="3" type="ORF">GCM10022408_15280</name>
</gene>
<dbReference type="CDD" id="cd07724">
    <property type="entry name" value="POD-like_MBL-fold"/>
    <property type="match status" value="1"/>
</dbReference>